<keyword evidence="1" id="KW-0378">Hydrolase</keyword>
<dbReference type="GO" id="GO:0006281">
    <property type="term" value="P:DNA repair"/>
    <property type="evidence" value="ECO:0007669"/>
    <property type="project" value="TreeGrafter"/>
</dbReference>
<dbReference type="InterPro" id="IPR006439">
    <property type="entry name" value="HAD-SF_hydro_IA"/>
</dbReference>
<name>A0A1E8GIY5_9LACT</name>
<dbReference type="Pfam" id="PF13419">
    <property type="entry name" value="HAD_2"/>
    <property type="match status" value="1"/>
</dbReference>
<reference evidence="2" key="1">
    <citation type="submission" date="2016-09" db="EMBL/GenBank/DDBJ databases">
        <title>Draft genome sequence of a novel species of the family Streptococcaceae isolated from flowers.</title>
        <authorList>
            <person name="Chuah L.-O."/>
            <person name="Yap K.-P."/>
            <person name="Thong K.L."/>
            <person name="Liong M.T."/>
            <person name="Ahmad R."/>
            <person name="Rusul G."/>
        </authorList>
    </citation>
    <scope>NUCLEOTIDE SEQUENCE [LARGE SCALE GENOMIC DNA]</scope>
    <source>
        <strain evidence="2">DF1</strain>
    </source>
</reference>
<evidence type="ECO:0000313" key="1">
    <source>
        <dbReference type="EMBL" id="OFI48199.1"/>
    </source>
</evidence>
<dbReference type="EMBL" id="MKIR01000026">
    <property type="protein sequence ID" value="OFI48199.1"/>
    <property type="molecule type" value="Genomic_DNA"/>
</dbReference>
<dbReference type="SFLD" id="SFLDS00003">
    <property type="entry name" value="Haloacid_Dehalogenase"/>
    <property type="match status" value="1"/>
</dbReference>
<dbReference type="Proteomes" id="UP000178622">
    <property type="component" value="Unassembled WGS sequence"/>
</dbReference>
<dbReference type="InterPro" id="IPR023198">
    <property type="entry name" value="PGP-like_dom2"/>
</dbReference>
<dbReference type="PANTHER" id="PTHR43434:SF25">
    <property type="entry name" value="PHOSPHOGLYCOLATE PHOSPHATASE"/>
    <property type="match status" value="1"/>
</dbReference>
<dbReference type="Gene3D" id="1.10.150.240">
    <property type="entry name" value="Putative phosphatase, domain 2"/>
    <property type="match status" value="1"/>
</dbReference>
<dbReference type="SUPFAM" id="SSF56784">
    <property type="entry name" value="HAD-like"/>
    <property type="match status" value="1"/>
</dbReference>
<accession>A0A1E8GIY5</accession>
<proteinExistence type="predicted"/>
<dbReference type="InterPro" id="IPR041492">
    <property type="entry name" value="HAD_2"/>
</dbReference>
<evidence type="ECO:0000313" key="2">
    <source>
        <dbReference type="Proteomes" id="UP000178622"/>
    </source>
</evidence>
<organism evidence="1 2">
    <name type="scientific">Floricoccus tropicus</name>
    <dbReference type="NCBI Taxonomy" id="1859473"/>
    <lineage>
        <taxon>Bacteria</taxon>
        <taxon>Bacillati</taxon>
        <taxon>Bacillota</taxon>
        <taxon>Bacilli</taxon>
        <taxon>Lactobacillales</taxon>
        <taxon>Streptococcaceae</taxon>
        <taxon>Floricoccus</taxon>
    </lineage>
</organism>
<dbReference type="GO" id="GO:0008967">
    <property type="term" value="F:phosphoglycolate phosphatase activity"/>
    <property type="evidence" value="ECO:0007669"/>
    <property type="project" value="TreeGrafter"/>
</dbReference>
<sequence length="203" mass="23571">MNNKNFIWDLDGTLLDSYPAIIESLFETYQHFDLDFDKEYVSKFIIDMSVKDLFNKLSSENNISFDELKKYFTNTNNQKNDMIVLMPGALEVLDYLFDNGSKHFVYTHKGRNAYDVLDSLGIGHFFKEVITSDNGFIRKPHPEGVDYLVEKYDLDRADTYYVGDRSLDYEVALNSGIKSINFIVPDSDINKQISSLKDIEEMF</sequence>
<dbReference type="NCBIfam" id="TIGR01549">
    <property type="entry name" value="HAD-SF-IA-v1"/>
    <property type="match status" value="1"/>
</dbReference>
<dbReference type="Gene3D" id="3.40.50.1000">
    <property type="entry name" value="HAD superfamily/HAD-like"/>
    <property type="match status" value="1"/>
</dbReference>
<keyword evidence="2" id="KW-1185">Reference proteome</keyword>
<protein>
    <submittedName>
        <fullName evidence="1">HAD family hydrolase</fullName>
    </submittedName>
</protein>
<dbReference type="InterPro" id="IPR023214">
    <property type="entry name" value="HAD_sf"/>
</dbReference>
<dbReference type="GO" id="GO:0005829">
    <property type="term" value="C:cytosol"/>
    <property type="evidence" value="ECO:0007669"/>
    <property type="project" value="TreeGrafter"/>
</dbReference>
<dbReference type="SFLD" id="SFLDG01129">
    <property type="entry name" value="C1.5:_HAD__Beta-PGM__Phosphata"/>
    <property type="match status" value="1"/>
</dbReference>
<gene>
    <name evidence="1" type="ORF">BG261_07915</name>
</gene>
<dbReference type="RefSeq" id="WP_070793208.1">
    <property type="nucleotide sequence ID" value="NZ_MKIR01000026.1"/>
</dbReference>
<dbReference type="InterPro" id="IPR036412">
    <property type="entry name" value="HAD-like_sf"/>
</dbReference>
<dbReference type="InterPro" id="IPR050155">
    <property type="entry name" value="HAD-like_hydrolase_sf"/>
</dbReference>
<dbReference type="PANTHER" id="PTHR43434">
    <property type="entry name" value="PHOSPHOGLYCOLATE PHOSPHATASE"/>
    <property type="match status" value="1"/>
</dbReference>
<dbReference type="OrthoDB" id="9807630at2"/>
<comment type="caution">
    <text evidence="1">The sequence shown here is derived from an EMBL/GenBank/DDBJ whole genome shotgun (WGS) entry which is preliminary data.</text>
</comment>
<dbReference type="AlphaFoldDB" id="A0A1E8GIY5"/>
<dbReference type="STRING" id="1859473.BG261_07915"/>